<evidence type="ECO:0000313" key="2">
    <source>
        <dbReference type="Proteomes" id="UP000654573"/>
    </source>
</evidence>
<accession>A0ABR7FK86</accession>
<sequence length="108" mass="12610">MRLINADDVKNIICKYENRLIQRTMIYMIENMPGVVATDEQIIEICGKGMRKMTKSKALAIVKNIYTDEEDMEDKLSAIQEIVEMETHNSITKQELIDALRWILEVYL</sequence>
<reference evidence="1 2" key="1">
    <citation type="submission" date="2020-08" db="EMBL/GenBank/DDBJ databases">
        <title>Genome public.</title>
        <authorList>
            <person name="Liu C."/>
            <person name="Sun Q."/>
        </authorList>
    </citation>
    <scope>NUCLEOTIDE SEQUENCE [LARGE SCALE GENOMIC DNA]</scope>
    <source>
        <strain evidence="1 2">NSJ-34</strain>
    </source>
</reference>
<evidence type="ECO:0000313" key="1">
    <source>
        <dbReference type="EMBL" id="MBC5675593.1"/>
    </source>
</evidence>
<organism evidence="1 2">
    <name type="scientific">Blautia celeris</name>
    <dbReference type="NCBI Taxonomy" id="2763026"/>
    <lineage>
        <taxon>Bacteria</taxon>
        <taxon>Bacillati</taxon>
        <taxon>Bacillota</taxon>
        <taxon>Clostridia</taxon>
        <taxon>Lachnospirales</taxon>
        <taxon>Lachnospiraceae</taxon>
        <taxon>Blautia</taxon>
    </lineage>
</organism>
<dbReference type="Proteomes" id="UP000654573">
    <property type="component" value="Unassembled WGS sequence"/>
</dbReference>
<keyword evidence="2" id="KW-1185">Reference proteome</keyword>
<dbReference type="EMBL" id="JACOOU010000018">
    <property type="protein sequence ID" value="MBC5675593.1"/>
    <property type="molecule type" value="Genomic_DNA"/>
</dbReference>
<name>A0ABR7FK86_9FIRM</name>
<gene>
    <name evidence="1" type="ORF">H8S76_25510</name>
</gene>
<dbReference type="RefSeq" id="WP_186971164.1">
    <property type="nucleotide sequence ID" value="NZ_JACOOU010000018.1"/>
</dbReference>
<proteinExistence type="predicted"/>
<protein>
    <submittedName>
        <fullName evidence="1">Uncharacterized protein</fullName>
    </submittedName>
</protein>
<comment type="caution">
    <text evidence="1">The sequence shown here is derived from an EMBL/GenBank/DDBJ whole genome shotgun (WGS) entry which is preliminary data.</text>
</comment>